<accession>A0A9E6ZLF9</accession>
<gene>
    <name evidence="1" type="ORF">MQE35_01325</name>
</gene>
<protein>
    <submittedName>
        <fullName evidence="1">Uncharacterized protein</fullName>
    </submittedName>
</protein>
<reference evidence="1" key="1">
    <citation type="submission" date="2022-03" db="EMBL/GenBank/DDBJ databases">
        <title>Description of Abyssus ytuae gen. nov., sp. nov., a novel member of the family Flavobacteriaceae isolated from the sediment of Mariana Trench.</title>
        <authorList>
            <person name="Zhang J."/>
            <person name="Xu X."/>
        </authorList>
    </citation>
    <scope>NUCLEOTIDE SEQUENCE</scope>
    <source>
        <strain evidence="1">MT3330</strain>
    </source>
</reference>
<dbReference type="RefSeq" id="WP_255843801.1">
    <property type="nucleotide sequence ID" value="NZ_CP094358.1"/>
</dbReference>
<dbReference type="KEGG" id="fbm:MQE35_01325"/>
<proteinExistence type="predicted"/>
<dbReference type="AlphaFoldDB" id="A0A9E6ZLF9"/>
<dbReference type="Proteomes" id="UP000831290">
    <property type="component" value="Chromosome"/>
</dbReference>
<evidence type="ECO:0000313" key="2">
    <source>
        <dbReference type="Proteomes" id="UP000831290"/>
    </source>
</evidence>
<sequence>MNTEIFRTNIKNEQQANYLLCLLRKNISDAFINFDLKRSNPLLTIETNRDVSGIVYSLFTDQGIYCQKI</sequence>
<organism evidence="1 2">
    <name type="scientific">Abyssalbus ytuae</name>
    <dbReference type="NCBI Taxonomy" id="2926907"/>
    <lineage>
        <taxon>Bacteria</taxon>
        <taxon>Pseudomonadati</taxon>
        <taxon>Bacteroidota</taxon>
        <taxon>Flavobacteriia</taxon>
        <taxon>Flavobacteriales</taxon>
        <taxon>Flavobacteriaceae</taxon>
        <taxon>Abyssalbus</taxon>
    </lineage>
</organism>
<dbReference type="EMBL" id="CP094358">
    <property type="protein sequence ID" value="UOB17954.1"/>
    <property type="molecule type" value="Genomic_DNA"/>
</dbReference>
<keyword evidence="2" id="KW-1185">Reference proteome</keyword>
<name>A0A9E6ZLF9_9FLAO</name>
<evidence type="ECO:0000313" key="1">
    <source>
        <dbReference type="EMBL" id="UOB17954.1"/>
    </source>
</evidence>